<gene>
    <name evidence="1" type="ORF">StauST398-1_0013</name>
</gene>
<sequence length="44" mass="4939">MVASMQMQVTQVNILAMELKQQNAMLTQQLTELKAGKTNTEEDV</sequence>
<proteinExistence type="predicted"/>
<dbReference type="OrthoDB" id="16206at10239"/>
<reference evidence="1 2" key="1">
    <citation type="journal article" date="2013" name="Infect. Genet. Evol.">
        <title>Analysis of prophages harbored by the human-adapted subpopulation of Staphylococcus aureus CC398.</title>
        <authorList>
            <person name="van der Mee-Marquet N."/>
            <person name="Corvaglia A.R."/>
            <person name="Valentin A.S."/>
            <person name="Hernandez D."/>
            <person name="Bertrand X."/>
            <person name="Girard M."/>
            <person name="Kluytmans J."/>
            <person name="Donnio P.Y."/>
            <person name="Quentin R."/>
            <person name="Francois P."/>
        </authorList>
    </citation>
    <scope>NUCLEOTIDE SEQUENCE [LARGE SCALE GENOMIC DNA]</scope>
</reference>
<dbReference type="Proteomes" id="UP000013498">
    <property type="component" value="Segment"/>
</dbReference>
<dbReference type="GeneID" id="16187341"/>
<evidence type="ECO:0000313" key="2">
    <source>
        <dbReference type="Proteomes" id="UP000013498"/>
    </source>
</evidence>
<keyword evidence="2" id="KW-1185">Reference proteome</keyword>
<dbReference type="RefSeq" id="YP_008058986.1">
    <property type="nucleotide sequence ID" value="NC_021326.1"/>
</dbReference>
<accession>M9NS73</accession>
<dbReference type="EMBL" id="JX013863">
    <property type="protein sequence ID" value="AFN39882.1"/>
    <property type="molecule type" value="Genomic_DNA"/>
</dbReference>
<protein>
    <submittedName>
        <fullName evidence="1">Uncharacterized protein</fullName>
    </submittedName>
</protein>
<dbReference type="KEGG" id="vg:16187341"/>
<evidence type="ECO:0000313" key="1">
    <source>
        <dbReference type="EMBL" id="AFN39882.1"/>
    </source>
</evidence>
<name>M9NS73_9CAUD</name>
<organism evidence="1 2">
    <name type="scientific">Staphylococcus phage StauST398-1</name>
    <dbReference type="NCBI Taxonomy" id="1195068"/>
    <lineage>
        <taxon>Viruses</taxon>
        <taxon>Duplodnaviria</taxon>
        <taxon>Heunggongvirae</taxon>
        <taxon>Uroviricota</taxon>
        <taxon>Caudoviricetes</taxon>
        <taxon>Azeredovirinae</taxon>
        <taxon>Phietavirus</taxon>
        <taxon>Phietavirus StauST3981</taxon>
    </lineage>
</organism>